<keyword evidence="7" id="KW-0812">Transmembrane</keyword>
<dbReference type="RefSeq" id="WP_027845304.1">
    <property type="nucleotide sequence ID" value="NZ_LMTZ01000119.1"/>
</dbReference>
<dbReference type="Pfam" id="PF01266">
    <property type="entry name" value="DAO"/>
    <property type="match status" value="1"/>
</dbReference>
<comment type="cofactor">
    <cofactor evidence="1">
        <name>FAD</name>
        <dbReference type="ChEBI" id="CHEBI:57692"/>
    </cofactor>
</comment>
<dbReference type="SUPFAM" id="SSF51905">
    <property type="entry name" value="FAD/NAD(P)-binding domain"/>
    <property type="match status" value="1"/>
</dbReference>
<feature type="transmembrane region" description="Helical" evidence="7">
    <location>
        <begin position="443"/>
        <end position="462"/>
    </location>
</feature>
<dbReference type="InterPro" id="IPR006076">
    <property type="entry name" value="FAD-dep_OxRdtase"/>
</dbReference>
<proteinExistence type="predicted"/>
<reference evidence="11 12" key="1">
    <citation type="journal article" date="2015" name="Genome Announc.">
        <title>Draft Genome of the Euendolithic (true boring) Cyanobacterium Mastigocoleus testarum strain BC008.</title>
        <authorList>
            <person name="Guida B.S."/>
            <person name="Garcia-Pichel F."/>
        </authorList>
    </citation>
    <scope>NUCLEOTIDE SEQUENCE [LARGE SCALE GENOMIC DNA]</scope>
    <source>
        <strain evidence="11 12">BC008</strain>
    </source>
</reference>
<keyword evidence="2" id="KW-0285">Flavoprotein</keyword>
<evidence type="ECO:0000256" key="6">
    <source>
        <dbReference type="ARBA" id="ARBA00023033"/>
    </source>
</evidence>
<keyword evidence="4" id="KW-0521">NADP</keyword>
<keyword evidence="12" id="KW-1185">Reference proteome</keyword>
<evidence type="ECO:0000313" key="11">
    <source>
        <dbReference type="EMBL" id="KST64584.1"/>
    </source>
</evidence>
<keyword evidence="7" id="KW-0472">Membrane</keyword>
<feature type="domain" description="FAD dependent oxidoreductase" evidence="8">
    <location>
        <begin position="20"/>
        <end position="66"/>
    </location>
</feature>
<evidence type="ECO:0000259" key="9">
    <source>
        <dbReference type="Pfam" id="PF01494"/>
    </source>
</evidence>
<dbReference type="OrthoDB" id="9782160at2"/>
<evidence type="ECO:0000256" key="5">
    <source>
        <dbReference type="ARBA" id="ARBA00023002"/>
    </source>
</evidence>
<evidence type="ECO:0000256" key="4">
    <source>
        <dbReference type="ARBA" id="ARBA00022857"/>
    </source>
</evidence>
<keyword evidence="5" id="KW-0560">Oxidoreductase</keyword>
<sequence length="465" mass="52104">MIESLLQSNSPQNSGKDRKAIIVGAGPAGTLMALYLAQMNWRVTVFERRDFYEKSTGNLGGVNKSGRSYNIVLTERGIFALQEVGVELPPDLSVTLAGNVRHTNKGIRFNQPFNKAISVNRNVLAKQLFQEGRCRFPEHIEYYFGYRLESIDFEQKLATFHKENDCIERNFDLLVGADGVFSTVRVLMEKYFDGFSCQQNFDKMMFKVCPLGKVTELPDAQPQWDKCFHTWPSHEPVTILAPPSSDGSLNGILIMPPEGEFTFDKLKTEAELEALFQEKFPDILAGKSLPEDWAKYLLEQKPSYGGITTICSSLHGGDCVVLVGDAGHSVWASLGQGCNVALESCVILARTLEKYNGDLTKALPAYTIKRKPDTDANARMSEQGLGNNKRVIKTLFFTKLMAISLFHQILPSLFKKPAIFQIGQPDVRYSEIEQQMQIQNKQLLGVMLFLIGFAIILSLFGLKLF</sequence>
<dbReference type="EMBL" id="LMTZ01000119">
    <property type="protein sequence ID" value="KST64584.1"/>
    <property type="molecule type" value="Genomic_DNA"/>
</dbReference>
<dbReference type="EMBL" id="LMTZ01000138">
    <property type="protein sequence ID" value="KST63452.1"/>
    <property type="molecule type" value="Genomic_DNA"/>
</dbReference>
<dbReference type="InterPro" id="IPR002938">
    <property type="entry name" value="FAD-bd"/>
</dbReference>
<dbReference type="InterPro" id="IPR036188">
    <property type="entry name" value="FAD/NAD-bd_sf"/>
</dbReference>
<evidence type="ECO:0000313" key="10">
    <source>
        <dbReference type="EMBL" id="KST63452.1"/>
    </source>
</evidence>
<dbReference type="PRINTS" id="PR00420">
    <property type="entry name" value="RNGMNOXGNASE"/>
</dbReference>
<evidence type="ECO:0000256" key="7">
    <source>
        <dbReference type="SAM" id="Phobius"/>
    </source>
</evidence>
<feature type="domain" description="FAD-binding" evidence="9">
    <location>
        <begin position="172"/>
        <end position="372"/>
    </location>
</feature>
<evidence type="ECO:0000259" key="8">
    <source>
        <dbReference type="Pfam" id="PF01266"/>
    </source>
</evidence>
<keyword evidence="3" id="KW-0274">FAD</keyword>
<name>A0A0V7ZJA7_9CYAN</name>
<dbReference type="GO" id="GO:0071949">
    <property type="term" value="F:FAD binding"/>
    <property type="evidence" value="ECO:0007669"/>
    <property type="project" value="InterPro"/>
</dbReference>
<evidence type="ECO:0000256" key="1">
    <source>
        <dbReference type="ARBA" id="ARBA00001974"/>
    </source>
</evidence>
<accession>A0A0V7ZJA7</accession>
<dbReference type="AlphaFoldDB" id="A0A0V7ZJA7"/>
<evidence type="ECO:0000256" key="2">
    <source>
        <dbReference type="ARBA" id="ARBA00022630"/>
    </source>
</evidence>
<dbReference type="PANTHER" id="PTHR46028:SF2">
    <property type="entry name" value="KYNURENINE 3-MONOOXYGENASE"/>
    <property type="match status" value="1"/>
</dbReference>
<dbReference type="Proteomes" id="UP000053372">
    <property type="component" value="Unassembled WGS sequence"/>
</dbReference>
<dbReference type="Gene3D" id="3.50.50.60">
    <property type="entry name" value="FAD/NAD(P)-binding domain"/>
    <property type="match status" value="1"/>
</dbReference>
<dbReference type="GO" id="GO:0004502">
    <property type="term" value="F:kynurenine 3-monooxygenase activity"/>
    <property type="evidence" value="ECO:0007669"/>
    <property type="project" value="TreeGrafter"/>
</dbReference>
<dbReference type="GO" id="GO:0070189">
    <property type="term" value="P:kynurenine metabolic process"/>
    <property type="evidence" value="ECO:0007669"/>
    <property type="project" value="TreeGrafter"/>
</dbReference>
<organism evidence="11 12">
    <name type="scientific">Mastigocoleus testarum BC008</name>
    <dbReference type="NCBI Taxonomy" id="371196"/>
    <lineage>
        <taxon>Bacteria</taxon>
        <taxon>Bacillati</taxon>
        <taxon>Cyanobacteriota</taxon>
        <taxon>Cyanophyceae</taxon>
        <taxon>Nostocales</taxon>
        <taxon>Hapalosiphonaceae</taxon>
        <taxon>Mastigocoleus</taxon>
    </lineage>
</organism>
<evidence type="ECO:0000256" key="3">
    <source>
        <dbReference type="ARBA" id="ARBA00022827"/>
    </source>
</evidence>
<keyword evidence="6" id="KW-0503">Monooxygenase</keyword>
<evidence type="ECO:0008006" key="13">
    <source>
        <dbReference type="Google" id="ProtNLM"/>
    </source>
</evidence>
<feature type="transmembrane region" description="Helical" evidence="7">
    <location>
        <begin position="20"/>
        <end position="37"/>
    </location>
</feature>
<gene>
    <name evidence="10" type="ORF">BC008_13385</name>
    <name evidence="11" type="ORF">BC008_18325</name>
</gene>
<protein>
    <recommendedName>
        <fullName evidence="13">Kynurenine 3-monooxygenase</fullName>
    </recommendedName>
</protein>
<dbReference type="PANTHER" id="PTHR46028">
    <property type="entry name" value="KYNURENINE 3-MONOOXYGENASE"/>
    <property type="match status" value="1"/>
</dbReference>
<keyword evidence="7" id="KW-1133">Transmembrane helix</keyword>
<evidence type="ECO:0000313" key="12">
    <source>
        <dbReference type="Proteomes" id="UP000053372"/>
    </source>
</evidence>
<dbReference type="Pfam" id="PF01494">
    <property type="entry name" value="FAD_binding_3"/>
    <property type="match status" value="1"/>
</dbReference>
<comment type="caution">
    <text evidence="11">The sequence shown here is derived from an EMBL/GenBank/DDBJ whole genome shotgun (WGS) entry which is preliminary data.</text>
</comment>